<comment type="caution">
    <text evidence="7">The sequence shown here is derived from an EMBL/GenBank/DDBJ whole genome shotgun (WGS) entry which is preliminary data.</text>
</comment>
<protein>
    <submittedName>
        <fullName evidence="7">MarR family transcriptional regulator</fullName>
    </submittedName>
</protein>
<dbReference type="AlphaFoldDB" id="A0A940MXZ9"/>
<dbReference type="PANTHER" id="PTHR33164:SF5">
    <property type="entry name" value="ORGANIC HYDROPEROXIDE RESISTANCE TRANSCRIPTIONAL REGULATOR"/>
    <property type="match status" value="1"/>
</dbReference>
<evidence type="ECO:0000256" key="4">
    <source>
        <dbReference type="ARBA" id="ARBA00023125"/>
    </source>
</evidence>
<name>A0A940MXZ9_9PROT</name>
<accession>A0A940MXZ9</accession>
<dbReference type="Gene3D" id="1.10.10.10">
    <property type="entry name" value="Winged helix-like DNA-binding domain superfamily/Winged helix DNA-binding domain"/>
    <property type="match status" value="1"/>
</dbReference>
<dbReference type="PANTHER" id="PTHR33164">
    <property type="entry name" value="TRANSCRIPTIONAL REGULATOR, MARR FAMILY"/>
    <property type="match status" value="1"/>
</dbReference>
<dbReference type="InterPro" id="IPR055166">
    <property type="entry name" value="Transc_reg_Sar_Rot_HTH"/>
</dbReference>
<evidence type="ECO:0000259" key="6">
    <source>
        <dbReference type="PROSITE" id="PS50995"/>
    </source>
</evidence>
<keyword evidence="2" id="KW-0963">Cytoplasm</keyword>
<keyword evidence="3" id="KW-0805">Transcription regulation</keyword>
<dbReference type="FunFam" id="1.10.10.10:FF:000163">
    <property type="entry name" value="MarR family transcriptional regulator"/>
    <property type="match status" value="1"/>
</dbReference>
<evidence type="ECO:0000313" key="7">
    <source>
        <dbReference type="EMBL" id="MBP0492526.1"/>
    </source>
</evidence>
<proteinExistence type="predicted"/>
<reference evidence="7" key="1">
    <citation type="submission" date="2021-03" db="EMBL/GenBank/DDBJ databases">
        <authorList>
            <person name="So Y."/>
        </authorList>
    </citation>
    <scope>NUCLEOTIDE SEQUENCE</scope>
    <source>
        <strain evidence="7">SG15</strain>
    </source>
</reference>
<dbReference type="GO" id="GO:0005737">
    <property type="term" value="C:cytoplasm"/>
    <property type="evidence" value="ECO:0007669"/>
    <property type="project" value="UniProtKB-SubCell"/>
</dbReference>
<dbReference type="PRINTS" id="PR00598">
    <property type="entry name" value="HTHMARR"/>
</dbReference>
<gene>
    <name evidence="7" type="ORF">J5Y10_07020</name>
</gene>
<keyword evidence="5" id="KW-0804">Transcription</keyword>
<dbReference type="EMBL" id="JAGIZA010000003">
    <property type="protein sequence ID" value="MBP0492526.1"/>
    <property type="molecule type" value="Genomic_DNA"/>
</dbReference>
<dbReference type="GO" id="GO:0003677">
    <property type="term" value="F:DNA binding"/>
    <property type="evidence" value="ECO:0007669"/>
    <property type="project" value="UniProtKB-KW"/>
</dbReference>
<feature type="domain" description="HTH marR-type" evidence="6">
    <location>
        <begin position="9"/>
        <end position="146"/>
    </location>
</feature>
<comment type="subcellular location">
    <subcellularLocation>
        <location evidence="1">Cytoplasm</location>
    </subcellularLocation>
</comment>
<dbReference type="Proteomes" id="UP000677537">
    <property type="component" value="Unassembled WGS sequence"/>
</dbReference>
<dbReference type="SMART" id="SM00347">
    <property type="entry name" value="HTH_MARR"/>
    <property type="match status" value="1"/>
</dbReference>
<evidence type="ECO:0000256" key="3">
    <source>
        <dbReference type="ARBA" id="ARBA00023015"/>
    </source>
</evidence>
<dbReference type="GO" id="GO:0003700">
    <property type="term" value="F:DNA-binding transcription factor activity"/>
    <property type="evidence" value="ECO:0007669"/>
    <property type="project" value="InterPro"/>
</dbReference>
<keyword evidence="8" id="KW-1185">Reference proteome</keyword>
<dbReference type="InterPro" id="IPR039422">
    <property type="entry name" value="MarR/SlyA-like"/>
</dbReference>
<evidence type="ECO:0000313" key="8">
    <source>
        <dbReference type="Proteomes" id="UP000677537"/>
    </source>
</evidence>
<dbReference type="InterPro" id="IPR036388">
    <property type="entry name" value="WH-like_DNA-bd_sf"/>
</dbReference>
<keyword evidence="4" id="KW-0238">DNA-binding</keyword>
<sequence length="155" mass="17042">MSDSLPRPAELLCFSVYAAAHAMNRVYKPLLDPLGLTYPQYLVMLTLWDEDGQTVGQVSERLFLESSTITPLLKRLETAGLLTRERDRADERVVRARLTEAGRALREKALGIPACILGATGLDMAAAVRLRDDVERLRHSLERAAGEEPPSGGPS</sequence>
<dbReference type="Pfam" id="PF22381">
    <property type="entry name" value="Staph_reg_Sar_Rot"/>
    <property type="match status" value="1"/>
</dbReference>
<evidence type="ECO:0000256" key="1">
    <source>
        <dbReference type="ARBA" id="ARBA00004496"/>
    </source>
</evidence>
<dbReference type="InterPro" id="IPR000835">
    <property type="entry name" value="HTH_MarR-typ"/>
</dbReference>
<dbReference type="GO" id="GO:0006950">
    <property type="term" value="P:response to stress"/>
    <property type="evidence" value="ECO:0007669"/>
    <property type="project" value="TreeGrafter"/>
</dbReference>
<dbReference type="PROSITE" id="PS50995">
    <property type="entry name" value="HTH_MARR_2"/>
    <property type="match status" value="1"/>
</dbReference>
<evidence type="ECO:0000256" key="2">
    <source>
        <dbReference type="ARBA" id="ARBA00022490"/>
    </source>
</evidence>
<organism evidence="7 8">
    <name type="scientific">Roseomonas indoligenes</name>
    <dbReference type="NCBI Taxonomy" id="2820811"/>
    <lineage>
        <taxon>Bacteria</taxon>
        <taxon>Pseudomonadati</taxon>
        <taxon>Pseudomonadota</taxon>
        <taxon>Alphaproteobacteria</taxon>
        <taxon>Acetobacterales</taxon>
        <taxon>Roseomonadaceae</taxon>
        <taxon>Roseomonas</taxon>
    </lineage>
</organism>
<dbReference type="SUPFAM" id="SSF46785">
    <property type="entry name" value="Winged helix' DNA-binding domain"/>
    <property type="match status" value="1"/>
</dbReference>
<evidence type="ECO:0000256" key="5">
    <source>
        <dbReference type="ARBA" id="ARBA00023163"/>
    </source>
</evidence>
<dbReference type="InterPro" id="IPR036390">
    <property type="entry name" value="WH_DNA-bd_sf"/>
</dbReference>
<dbReference type="RefSeq" id="WP_209372123.1">
    <property type="nucleotide sequence ID" value="NZ_JAGIZA010000003.1"/>
</dbReference>